<feature type="compositionally biased region" description="Low complexity" evidence="2">
    <location>
        <begin position="40"/>
        <end position="57"/>
    </location>
</feature>
<dbReference type="CDD" id="cd01389">
    <property type="entry name" value="HMG-box_ROX1-like"/>
    <property type="match status" value="1"/>
</dbReference>
<dbReference type="Pfam" id="PF00505">
    <property type="entry name" value="HMG_box"/>
    <property type="match status" value="1"/>
</dbReference>
<dbReference type="Gene3D" id="1.10.30.10">
    <property type="entry name" value="High mobility group box domain"/>
    <property type="match status" value="1"/>
</dbReference>
<dbReference type="SMART" id="SM00398">
    <property type="entry name" value="HMG"/>
    <property type="match status" value="1"/>
</dbReference>
<reference evidence="4" key="1">
    <citation type="submission" date="2022-07" db="EMBL/GenBank/DDBJ databases">
        <title>Phylogenomic reconstructions and comparative analyses of Kickxellomycotina fungi.</title>
        <authorList>
            <person name="Reynolds N.K."/>
            <person name="Stajich J.E."/>
            <person name="Barry K."/>
            <person name="Grigoriev I.V."/>
            <person name="Crous P."/>
            <person name="Smith M.E."/>
        </authorList>
    </citation>
    <scope>NUCLEOTIDE SEQUENCE</scope>
    <source>
        <strain evidence="4">NBRC 100468</strain>
    </source>
</reference>
<dbReference type="AlphaFoldDB" id="A0A9W8DLY1"/>
<feature type="compositionally biased region" description="Low complexity" evidence="2">
    <location>
        <begin position="414"/>
        <end position="425"/>
    </location>
</feature>
<evidence type="ECO:0000256" key="2">
    <source>
        <dbReference type="SAM" id="MobiDB-lite"/>
    </source>
</evidence>
<dbReference type="PROSITE" id="PS50118">
    <property type="entry name" value="HMG_BOX_2"/>
    <property type="match status" value="1"/>
</dbReference>
<organism evidence="4 5">
    <name type="scientific">Mycoemilia scoparia</name>
    <dbReference type="NCBI Taxonomy" id="417184"/>
    <lineage>
        <taxon>Eukaryota</taxon>
        <taxon>Fungi</taxon>
        <taxon>Fungi incertae sedis</taxon>
        <taxon>Zoopagomycota</taxon>
        <taxon>Kickxellomycotina</taxon>
        <taxon>Kickxellomycetes</taxon>
        <taxon>Kickxellales</taxon>
        <taxon>Kickxellaceae</taxon>
        <taxon>Mycoemilia</taxon>
    </lineage>
</organism>
<dbReference type="GO" id="GO:0005634">
    <property type="term" value="C:nucleus"/>
    <property type="evidence" value="ECO:0007669"/>
    <property type="project" value="UniProtKB-UniRule"/>
</dbReference>
<feature type="domain" description="HMG box" evidence="3">
    <location>
        <begin position="215"/>
        <end position="283"/>
    </location>
</feature>
<gene>
    <name evidence="4" type="ORF">H4219_004126</name>
</gene>
<proteinExistence type="predicted"/>
<dbReference type="InterPro" id="IPR009071">
    <property type="entry name" value="HMG_box_dom"/>
</dbReference>
<feature type="region of interest" description="Disordered" evidence="2">
    <location>
        <begin position="29"/>
        <end position="60"/>
    </location>
</feature>
<feature type="DNA-binding region" description="HMG box" evidence="1">
    <location>
        <begin position="215"/>
        <end position="283"/>
    </location>
</feature>
<keyword evidence="1" id="KW-0238">DNA-binding</keyword>
<sequence length="481" mass="53699">MSSYALPSTASTSKDLTAYPSVLATPQTASTTSMGSMSYNDQQNQQQSQPTNTVPTPAYTNTYSFDSTGYQCIAPQQDGMMIQNNQFPVSASLSAPLTTRSPSTTPMRSYSPYQYPRSNITTSPGPQMHRQNFSAGAVRRRSSPNIMSSSAQQALAYQHHQIPQHQNSLPPYIHEEKGSFPNGYAPYSTGVLRSDMTALDTYYERDNSESGALRLKRPPNAFILYRTEKHRELLQQDPKQMAKSASKAIAEMWSNESESVKQHYHNLAAKRKDEYMARKKAEKQKARRNIRRSRTLPSQHFTPQHYCNENIASPPSSALVYQSYPQSQAPGSDRFIPSPPSSYAYSNIYPGQNEEHGGQHQQAVMDWQSGSSFVQTGPIPLSIPNPTTTLVQGSTDPQFFSTSQAQPSEWIQQQAQPAQEQLPPQSNVPMHPVTNAQWEGDWSATQNIPFSYNRNQVEQLGTQCITPNDSYYNQNGPVADQ</sequence>
<keyword evidence="1" id="KW-0539">Nucleus</keyword>
<evidence type="ECO:0000259" key="3">
    <source>
        <dbReference type="PROSITE" id="PS50118"/>
    </source>
</evidence>
<dbReference type="EMBL" id="JANBPU010000129">
    <property type="protein sequence ID" value="KAJ1915809.1"/>
    <property type="molecule type" value="Genomic_DNA"/>
</dbReference>
<dbReference type="Proteomes" id="UP001150538">
    <property type="component" value="Unassembled WGS sequence"/>
</dbReference>
<dbReference type="InterPro" id="IPR036910">
    <property type="entry name" value="HMG_box_dom_sf"/>
</dbReference>
<dbReference type="OrthoDB" id="6247875at2759"/>
<feature type="compositionally biased region" description="Polar residues" evidence="2">
    <location>
        <begin position="29"/>
        <end position="39"/>
    </location>
</feature>
<evidence type="ECO:0000313" key="4">
    <source>
        <dbReference type="EMBL" id="KAJ1915809.1"/>
    </source>
</evidence>
<accession>A0A9W8DLY1</accession>
<feature type="region of interest" description="Disordered" evidence="2">
    <location>
        <begin position="414"/>
        <end position="434"/>
    </location>
</feature>
<name>A0A9W8DLY1_9FUNG</name>
<dbReference type="GO" id="GO:0003677">
    <property type="term" value="F:DNA binding"/>
    <property type="evidence" value="ECO:0007669"/>
    <property type="project" value="UniProtKB-UniRule"/>
</dbReference>
<dbReference type="SUPFAM" id="SSF47095">
    <property type="entry name" value="HMG-box"/>
    <property type="match status" value="1"/>
</dbReference>
<keyword evidence="5" id="KW-1185">Reference proteome</keyword>
<protein>
    <recommendedName>
        <fullName evidence="3">HMG box domain-containing protein</fullName>
    </recommendedName>
</protein>
<comment type="caution">
    <text evidence="4">The sequence shown here is derived from an EMBL/GenBank/DDBJ whole genome shotgun (WGS) entry which is preliminary data.</text>
</comment>
<evidence type="ECO:0000256" key="1">
    <source>
        <dbReference type="PROSITE-ProRule" id="PRU00267"/>
    </source>
</evidence>
<evidence type="ECO:0000313" key="5">
    <source>
        <dbReference type="Proteomes" id="UP001150538"/>
    </source>
</evidence>